<feature type="domain" description="GST N-terminal" evidence="1">
    <location>
        <begin position="1"/>
        <end position="77"/>
    </location>
</feature>
<dbReference type="InterPro" id="IPR026928">
    <property type="entry name" value="FAX/IsoI-like"/>
</dbReference>
<accession>A0A975RB28</accession>
<dbReference type="InterPro" id="IPR036282">
    <property type="entry name" value="Glutathione-S-Trfase_C_sf"/>
</dbReference>
<dbReference type="AlphaFoldDB" id="A0A975RB28"/>
<dbReference type="InterPro" id="IPR050931">
    <property type="entry name" value="Mito_Protein_Transport_Metaxin"/>
</dbReference>
<organism evidence="2 3">
    <name type="scientific">Methylomonas paludis</name>
    <dbReference type="NCBI Taxonomy" id="1173101"/>
    <lineage>
        <taxon>Bacteria</taxon>
        <taxon>Pseudomonadati</taxon>
        <taxon>Pseudomonadota</taxon>
        <taxon>Gammaproteobacteria</taxon>
        <taxon>Methylococcales</taxon>
        <taxon>Methylococcaceae</taxon>
        <taxon>Methylomonas</taxon>
    </lineage>
</organism>
<sequence>MIVLYQFPRCWQIPNPSHFCVKLETYLRMAGLEYRMIPTIPFTAPRGKLPYIDDNGVKIADSRAIIRHLQQHYGPGPDTGLSPAQLAQALAWQRLLEEHLYWISMYSRWQGSAENWQINKQAIFGSLPVWAGAPLAQAYRWRIKAQLRGQGLARLSPAEIWQQATADIAALSTQLGDQPYFLGQQPCSLDASAYGVLSNIINCPVTSPLQELAEQTPNLPAFCRRMQSRYFPELSA</sequence>
<protein>
    <submittedName>
        <fullName evidence="2">Glutathione S-transferase family protein</fullName>
    </submittedName>
</protein>
<dbReference type="GO" id="GO:0005737">
    <property type="term" value="C:cytoplasm"/>
    <property type="evidence" value="ECO:0007669"/>
    <property type="project" value="TreeGrafter"/>
</dbReference>
<dbReference type="PANTHER" id="PTHR12289:SF41">
    <property type="entry name" value="FAILED AXON CONNECTIONS-RELATED"/>
    <property type="match status" value="1"/>
</dbReference>
<dbReference type="Proteomes" id="UP000676649">
    <property type="component" value="Chromosome"/>
</dbReference>
<dbReference type="SUPFAM" id="SSF52833">
    <property type="entry name" value="Thioredoxin-like"/>
    <property type="match status" value="1"/>
</dbReference>
<dbReference type="InterPro" id="IPR033468">
    <property type="entry name" value="Metaxin_GST"/>
</dbReference>
<dbReference type="SFLD" id="SFLDS00019">
    <property type="entry name" value="Glutathione_Transferase_(cytos"/>
    <property type="match status" value="1"/>
</dbReference>
<keyword evidence="3" id="KW-1185">Reference proteome</keyword>
<dbReference type="PROSITE" id="PS50404">
    <property type="entry name" value="GST_NTER"/>
    <property type="match status" value="1"/>
</dbReference>
<dbReference type="Pfam" id="PF17172">
    <property type="entry name" value="GST_N_4"/>
    <property type="match status" value="1"/>
</dbReference>
<dbReference type="SFLD" id="SFLDG01200">
    <property type="entry name" value="SUF1.1"/>
    <property type="match status" value="1"/>
</dbReference>
<dbReference type="Pfam" id="PF17171">
    <property type="entry name" value="GST_C_6"/>
    <property type="match status" value="1"/>
</dbReference>
<dbReference type="PANTHER" id="PTHR12289">
    <property type="entry name" value="METAXIN RELATED"/>
    <property type="match status" value="1"/>
</dbReference>
<dbReference type="Gene3D" id="3.40.30.10">
    <property type="entry name" value="Glutaredoxin"/>
    <property type="match status" value="1"/>
</dbReference>
<dbReference type="InterPro" id="IPR012336">
    <property type="entry name" value="Thioredoxin-like_fold"/>
</dbReference>
<dbReference type="CDD" id="cd03193">
    <property type="entry name" value="GST_C_Metaxin"/>
    <property type="match status" value="1"/>
</dbReference>
<evidence type="ECO:0000313" key="3">
    <source>
        <dbReference type="Proteomes" id="UP000676649"/>
    </source>
</evidence>
<dbReference type="InterPro" id="IPR040079">
    <property type="entry name" value="Glutathione_S-Trfase"/>
</dbReference>
<dbReference type="SUPFAM" id="SSF47616">
    <property type="entry name" value="GST C-terminal domain-like"/>
    <property type="match status" value="1"/>
</dbReference>
<evidence type="ECO:0000313" key="2">
    <source>
        <dbReference type="EMBL" id="QWF71929.1"/>
    </source>
</evidence>
<dbReference type="InterPro" id="IPR036249">
    <property type="entry name" value="Thioredoxin-like_sf"/>
</dbReference>
<dbReference type="CDD" id="cd03080">
    <property type="entry name" value="GST_N_Metaxin_like"/>
    <property type="match status" value="1"/>
</dbReference>
<proteinExistence type="predicted"/>
<dbReference type="InterPro" id="IPR004045">
    <property type="entry name" value="Glutathione_S-Trfase_N"/>
</dbReference>
<reference evidence="2" key="1">
    <citation type="submission" date="2021-04" db="EMBL/GenBank/DDBJ databases">
        <title>Draft genome sequence data of methanotrophic Methylovulum sp. strain S1L and Methylomonas sp. strain S2AM isolated from boreal lake water columns.</title>
        <authorList>
            <person name="Rissanen A.J."/>
            <person name="Mangayil R."/>
            <person name="Svenning M.M."/>
            <person name="Khanongnuch R."/>
        </authorList>
    </citation>
    <scope>NUCLEOTIDE SEQUENCE</scope>
    <source>
        <strain evidence="2">S2AM</strain>
    </source>
</reference>
<dbReference type="KEGG" id="mpad:KEF85_05585"/>
<dbReference type="SFLD" id="SFLDG01180">
    <property type="entry name" value="SUF1"/>
    <property type="match status" value="1"/>
</dbReference>
<gene>
    <name evidence="2" type="ORF">KEF85_05585</name>
</gene>
<evidence type="ECO:0000259" key="1">
    <source>
        <dbReference type="PROSITE" id="PS50404"/>
    </source>
</evidence>
<dbReference type="RefSeq" id="WP_215583790.1">
    <property type="nucleotide sequence ID" value="NZ_CP073754.1"/>
</dbReference>
<name>A0A975RB28_9GAMM</name>
<dbReference type="Gene3D" id="1.20.1050.10">
    <property type="match status" value="1"/>
</dbReference>
<dbReference type="EMBL" id="CP073754">
    <property type="protein sequence ID" value="QWF71929.1"/>
    <property type="molecule type" value="Genomic_DNA"/>
</dbReference>